<organism evidence="1">
    <name type="scientific">Nyssomyia neivai</name>
    <dbReference type="NCBI Taxonomy" id="330878"/>
    <lineage>
        <taxon>Eukaryota</taxon>
        <taxon>Metazoa</taxon>
        <taxon>Ecdysozoa</taxon>
        <taxon>Arthropoda</taxon>
        <taxon>Hexapoda</taxon>
        <taxon>Insecta</taxon>
        <taxon>Pterygota</taxon>
        <taxon>Neoptera</taxon>
        <taxon>Endopterygota</taxon>
        <taxon>Diptera</taxon>
        <taxon>Nematocera</taxon>
        <taxon>Psychodoidea</taxon>
        <taxon>Psychodidae</taxon>
        <taxon>Nyssomyia</taxon>
    </lineage>
</organism>
<accession>A0A1L8DNR5</accession>
<name>A0A1L8DNR5_9DIPT</name>
<sequence length="129" mass="14284">MKCHKFLFLCGNTLLTALPGLTDTLTSCLSLIIKHLGTLLFGLLLVNVFHEDALILEHITLTLHVEIVIQMPINFLCIPVLLKQAPEYTHPLHPQILHGHSRISCTFPLTRPTVTSLTTCFGILAHTVA</sequence>
<dbReference type="AlphaFoldDB" id="A0A1L8DNR5"/>
<dbReference type="EMBL" id="GFDF01006080">
    <property type="protein sequence ID" value="JAV08004.1"/>
    <property type="molecule type" value="Transcribed_RNA"/>
</dbReference>
<evidence type="ECO:0000313" key="1">
    <source>
        <dbReference type="EMBL" id="JAV08004.1"/>
    </source>
</evidence>
<reference evidence="1" key="1">
    <citation type="submission" date="2016-12" db="EMBL/GenBank/DDBJ databases">
        <title>An insight into the sialome and mialome of the sand fly, Nyssomyia neivai.</title>
        <authorList>
            <person name="Sebastian V."/>
            <person name="Goulart T.M."/>
            <person name="Oliveira W."/>
            <person name="Calvo E."/>
            <person name="Oliveira L.F."/>
            <person name="Pinto M.C."/>
            <person name="Rosselino A.M."/>
            <person name="Ribeiro J.M."/>
        </authorList>
    </citation>
    <scope>NUCLEOTIDE SEQUENCE</scope>
</reference>
<proteinExistence type="predicted"/>
<protein>
    <submittedName>
        <fullName evidence="1">Putative secreted protein</fullName>
    </submittedName>
</protein>